<feature type="compositionally biased region" description="Polar residues" evidence="9">
    <location>
        <begin position="715"/>
        <end position="743"/>
    </location>
</feature>
<evidence type="ECO:0000259" key="10">
    <source>
        <dbReference type="PROSITE" id="PS50114"/>
    </source>
</evidence>
<feature type="compositionally biased region" description="Low complexity" evidence="9">
    <location>
        <begin position="937"/>
        <end position="946"/>
    </location>
</feature>
<feature type="compositionally biased region" description="Low complexity" evidence="9">
    <location>
        <begin position="836"/>
        <end position="853"/>
    </location>
</feature>
<dbReference type="PANTHER" id="PTHR10071">
    <property type="entry name" value="TRANSCRIPTION FACTOR GATA FAMILY MEMBER"/>
    <property type="match status" value="1"/>
</dbReference>
<feature type="compositionally biased region" description="Low complexity" evidence="9">
    <location>
        <begin position="524"/>
        <end position="535"/>
    </location>
</feature>
<dbReference type="SMART" id="SM00401">
    <property type="entry name" value="ZnF_GATA"/>
    <property type="match status" value="2"/>
</dbReference>
<dbReference type="PROSITE" id="PS50114">
    <property type="entry name" value="GATA_ZN_FINGER_2"/>
    <property type="match status" value="2"/>
</dbReference>
<evidence type="ECO:0000256" key="6">
    <source>
        <dbReference type="ARBA" id="ARBA00023163"/>
    </source>
</evidence>
<dbReference type="Gene3D" id="3.30.50.10">
    <property type="entry name" value="Erythroid Transcription Factor GATA-1, subunit A"/>
    <property type="match status" value="2"/>
</dbReference>
<feature type="region of interest" description="Disordered" evidence="9">
    <location>
        <begin position="935"/>
        <end position="958"/>
    </location>
</feature>
<evidence type="ECO:0000313" key="12">
    <source>
        <dbReference type="Proteomes" id="UP000054248"/>
    </source>
</evidence>
<reference evidence="12" key="2">
    <citation type="submission" date="2015-01" db="EMBL/GenBank/DDBJ databases">
        <title>Evolutionary Origins and Diversification of the Mycorrhizal Mutualists.</title>
        <authorList>
            <consortium name="DOE Joint Genome Institute"/>
            <consortium name="Mycorrhizal Genomics Consortium"/>
            <person name="Kohler A."/>
            <person name="Kuo A."/>
            <person name="Nagy L.G."/>
            <person name="Floudas D."/>
            <person name="Copeland A."/>
            <person name="Barry K.W."/>
            <person name="Cichocki N."/>
            <person name="Veneault-Fourrey C."/>
            <person name="LaButti K."/>
            <person name="Lindquist E.A."/>
            <person name="Lipzen A."/>
            <person name="Lundell T."/>
            <person name="Morin E."/>
            <person name="Murat C."/>
            <person name="Riley R."/>
            <person name="Ohm R."/>
            <person name="Sun H."/>
            <person name="Tunlid A."/>
            <person name="Henrissat B."/>
            <person name="Grigoriev I.V."/>
            <person name="Hibbett D.S."/>
            <person name="Martin F."/>
        </authorList>
    </citation>
    <scope>NUCLEOTIDE SEQUENCE [LARGE SCALE GENOMIC DNA]</scope>
    <source>
        <strain evidence="12">MUT 4182</strain>
    </source>
</reference>
<keyword evidence="3 8" id="KW-0863">Zinc-finger</keyword>
<evidence type="ECO:0000256" key="1">
    <source>
        <dbReference type="ARBA" id="ARBA00004123"/>
    </source>
</evidence>
<evidence type="ECO:0000256" key="2">
    <source>
        <dbReference type="ARBA" id="ARBA00022723"/>
    </source>
</evidence>
<organism evidence="11 12">
    <name type="scientific">Tulasnella calospora MUT 4182</name>
    <dbReference type="NCBI Taxonomy" id="1051891"/>
    <lineage>
        <taxon>Eukaryota</taxon>
        <taxon>Fungi</taxon>
        <taxon>Dikarya</taxon>
        <taxon>Basidiomycota</taxon>
        <taxon>Agaricomycotina</taxon>
        <taxon>Agaricomycetes</taxon>
        <taxon>Cantharellales</taxon>
        <taxon>Tulasnellaceae</taxon>
        <taxon>Tulasnella</taxon>
    </lineage>
</organism>
<dbReference type="GO" id="GO:0000122">
    <property type="term" value="P:negative regulation of transcription by RNA polymerase II"/>
    <property type="evidence" value="ECO:0007669"/>
    <property type="project" value="TreeGrafter"/>
</dbReference>
<evidence type="ECO:0000256" key="8">
    <source>
        <dbReference type="PROSITE-ProRule" id="PRU00094"/>
    </source>
</evidence>
<feature type="compositionally biased region" description="Basic and acidic residues" evidence="9">
    <location>
        <begin position="666"/>
        <end position="687"/>
    </location>
</feature>
<evidence type="ECO:0000256" key="4">
    <source>
        <dbReference type="ARBA" id="ARBA00022833"/>
    </source>
</evidence>
<feature type="region of interest" description="Disordered" evidence="9">
    <location>
        <begin position="607"/>
        <end position="631"/>
    </location>
</feature>
<dbReference type="GO" id="GO:0008270">
    <property type="term" value="F:zinc ion binding"/>
    <property type="evidence" value="ECO:0007669"/>
    <property type="project" value="UniProtKB-KW"/>
</dbReference>
<comment type="subcellular location">
    <subcellularLocation>
        <location evidence="1">Nucleus</location>
    </subcellularLocation>
</comment>
<evidence type="ECO:0000256" key="3">
    <source>
        <dbReference type="ARBA" id="ARBA00022771"/>
    </source>
</evidence>
<keyword evidence="7" id="KW-0539">Nucleus</keyword>
<gene>
    <name evidence="11" type="ORF">M407DRAFT_23403</name>
</gene>
<keyword evidence="4" id="KW-0862">Zinc</keyword>
<dbReference type="GO" id="GO:0045944">
    <property type="term" value="P:positive regulation of transcription by RNA polymerase II"/>
    <property type="evidence" value="ECO:0007669"/>
    <property type="project" value="TreeGrafter"/>
</dbReference>
<dbReference type="CDD" id="cd00202">
    <property type="entry name" value="ZnF_GATA"/>
    <property type="match status" value="2"/>
</dbReference>
<feature type="compositionally biased region" description="Low complexity" evidence="9">
    <location>
        <begin position="253"/>
        <end position="267"/>
    </location>
</feature>
<feature type="region of interest" description="Disordered" evidence="9">
    <location>
        <begin position="422"/>
        <end position="564"/>
    </location>
</feature>
<evidence type="ECO:0000256" key="5">
    <source>
        <dbReference type="ARBA" id="ARBA00023015"/>
    </source>
</evidence>
<feature type="compositionally biased region" description="Polar residues" evidence="9">
    <location>
        <begin position="752"/>
        <end position="761"/>
    </location>
</feature>
<dbReference type="InterPro" id="IPR013860">
    <property type="entry name" value="AreA_GATA"/>
</dbReference>
<dbReference type="InterPro" id="IPR039355">
    <property type="entry name" value="Transcription_factor_GATA"/>
</dbReference>
<dbReference type="Pfam" id="PF08550">
    <property type="entry name" value="GATA_AreA"/>
    <property type="match status" value="1"/>
</dbReference>
<dbReference type="PANTHER" id="PTHR10071:SF281">
    <property type="entry name" value="BOX A-BINDING FACTOR-RELATED"/>
    <property type="match status" value="1"/>
</dbReference>
<feature type="region of interest" description="Disordered" evidence="9">
    <location>
        <begin position="666"/>
        <end position="766"/>
    </location>
</feature>
<feature type="compositionally biased region" description="Polar residues" evidence="9">
    <location>
        <begin position="195"/>
        <end position="204"/>
    </location>
</feature>
<evidence type="ECO:0000313" key="11">
    <source>
        <dbReference type="EMBL" id="KIO27357.1"/>
    </source>
</evidence>
<feature type="domain" description="GATA-type" evidence="10">
    <location>
        <begin position="571"/>
        <end position="621"/>
    </location>
</feature>
<dbReference type="Proteomes" id="UP000054248">
    <property type="component" value="Unassembled WGS sequence"/>
</dbReference>
<sequence>MAPFVLKFKGNKSFSPFSNLADGDALAKTWKVCTKVAAHLEQGQRLENISWRLWHLQNLMVDNDNAKSRREFKKLSKHMGERLDKDKGRSIEELEVPDFKPDGTSIGKIKRRAEEKEQRVRTGMKGMTFTFPVDPATNSTPGATAPVTIKKQPLPLHSKAAHHAGGDLTGEDALRAGGLTIDTQLGGGAGGENAPTPTGSSVPVNRTHYRGHHDSISSVSSDIYNTSQFTAPSPPTSNTSSGGGGINGVALTSSQGQSQQSQQHQHQPGVIRFPNIFDDGFGPTALLCPAPTVKPNCSYGEAIGFAGLRSSTHHADVFSIQRPTFEFPLDELMNGDGSDAGSTTGYDSTSNLTNSVSSLSIPTPVSASMASFRELQITNVFGPGAGDAMQGVQSTGLAMTKDLSGHHQPIVVDADLDGDELIRKSPPLIPSQSAPASPAVFPAANSNGTTNNGNNNNATSGYPFPAASSPTDSFQIPPPLTLPKGANLPGPSPTPTPAPASSSSSGAPHRLPRRYSTTNAPPHTSSSASSDATTAGGSGKKGRHGPSATATAPRTIRSSYGNSAPGGVKSECANCGANSTPLWRRGLNDELNCNACGLFAKLHKRPRPKSLRNSNGEGGSRNPGWASSRNGDETVSCYNCGTVATPLWRKDEDGRTLCNALKLHGEKRPSSMKSDVIRKRSRTDARRGTSSSATPSASPGASRRTSPTPPMVTQPADNGNFSQAHNGQQQPVDHQSPYGQASGASYDAFGNANGSQGQDNSPVDLMSMSHSMVSDAGVDPSASALGGMTFSPGLTYTETLHYPGPLSLSYYQAQYGMPPELTVPPDPAAQGQANVQHGPQQQPGQSPSMQGVGSPQGAGGMFAGQAGMGGGEAATPSVWDAQFQLPFTSNYSFGFGASMAAAGGDGSNNNPGNNTFGENAGLGVVHPPMLPTWYSSTTGAEAGATKTEPDHEISFGHH</sequence>
<feature type="compositionally biased region" description="Low complexity" evidence="9">
    <location>
        <begin position="430"/>
        <end position="461"/>
    </location>
</feature>
<dbReference type="HOGENOM" id="CLU_009372_0_0_1"/>
<reference evidence="11 12" key="1">
    <citation type="submission" date="2014-04" db="EMBL/GenBank/DDBJ databases">
        <authorList>
            <consortium name="DOE Joint Genome Institute"/>
            <person name="Kuo A."/>
            <person name="Girlanda M."/>
            <person name="Perotto S."/>
            <person name="Kohler A."/>
            <person name="Nagy L.G."/>
            <person name="Floudas D."/>
            <person name="Copeland A."/>
            <person name="Barry K.W."/>
            <person name="Cichocki N."/>
            <person name="Veneault-Fourrey C."/>
            <person name="LaButti K."/>
            <person name="Lindquist E.A."/>
            <person name="Lipzen A."/>
            <person name="Lundell T."/>
            <person name="Morin E."/>
            <person name="Murat C."/>
            <person name="Sun H."/>
            <person name="Tunlid A."/>
            <person name="Henrissat B."/>
            <person name="Grigoriev I.V."/>
            <person name="Hibbett D.S."/>
            <person name="Martin F."/>
            <person name="Nordberg H.P."/>
            <person name="Cantor M.N."/>
            <person name="Hua S.X."/>
        </authorList>
    </citation>
    <scope>NUCLEOTIDE SEQUENCE [LARGE SCALE GENOMIC DNA]</scope>
    <source>
        <strain evidence="11 12">MUT 4182</strain>
    </source>
</reference>
<keyword evidence="5" id="KW-0805">Transcription regulation</keyword>
<feature type="region of interest" description="Disordered" evidence="9">
    <location>
        <begin position="128"/>
        <end position="147"/>
    </location>
</feature>
<dbReference type="GO" id="GO:0005634">
    <property type="term" value="C:nucleus"/>
    <property type="evidence" value="ECO:0007669"/>
    <property type="project" value="UniProtKB-SubCell"/>
</dbReference>
<keyword evidence="6" id="KW-0804">Transcription</keyword>
<feature type="domain" description="GATA-type" evidence="10">
    <location>
        <begin position="631"/>
        <end position="680"/>
    </location>
</feature>
<feature type="region of interest" description="Disordered" evidence="9">
    <location>
        <begin position="822"/>
        <end position="870"/>
    </location>
</feature>
<dbReference type="GO" id="GO:0000978">
    <property type="term" value="F:RNA polymerase II cis-regulatory region sequence-specific DNA binding"/>
    <property type="evidence" value="ECO:0007669"/>
    <property type="project" value="TreeGrafter"/>
</dbReference>
<feature type="compositionally biased region" description="Gly residues" evidence="9">
    <location>
        <begin position="854"/>
        <end position="870"/>
    </location>
</feature>
<protein>
    <recommendedName>
        <fullName evidence="10">GATA-type domain-containing protein</fullName>
    </recommendedName>
</protein>
<feature type="region of interest" description="Disordered" evidence="9">
    <location>
        <begin position="181"/>
        <end position="267"/>
    </location>
</feature>
<evidence type="ECO:0000256" key="7">
    <source>
        <dbReference type="ARBA" id="ARBA00023242"/>
    </source>
</evidence>
<dbReference type="STRING" id="1051891.A0A0C3M137"/>
<dbReference type="SUPFAM" id="SSF57716">
    <property type="entry name" value="Glucocorticoid receptor-like (DNA-binding domain)"/>
    <property type="match status" value="2"/>
</dbReference>
<evidence type="ECO:0000256" key="9">
    <source>
        <dbReference type="SAM" id="MobiDB-lite"/>
    </source>
</evidence>
<feature type="compositionally biased region" description="Basic and acidic residues" evidence="9">
    <location>
        <begin position="947"/>
        <end position="958"/>
    </location>
</feature>
<dbReference type="InterPro" id="IPR000679">
    <property type="entry name" value="Znf_GATA"/>
</dbReference>
<feature type="compositionally biased region" description="Low complexity" evidence="9">
    <location>
        <begin position="688"/>
        <end position="704"/>
    </location>
</feature>
<feature type="compositionally biased region" description="Polar residues" evidence="9">
    <location>
        <begin position="548"/>
        <end position="562"/>
    </location>
</feature>
<dbReference type="OrthoDB" id="515401at2759"/>
<dbReference type="InterPro" id="IPR013088">
    <property type="entry name" value="Znf_NHR/GATA"/>
</dbReference>
<dbReference type="EMBL" id="KN823010">
    <property type="protein sequence ID" value="KIO27357.1"/>
    <property type="molecule type" value="Genomic_DNA"/>
</dbReference>
<keyword evidence="2" id="KW-0479">Metal-binding</keyword>
<keyword evidence="12" id="KW-1185">Reference proteome</keyword>
<dbReference type="PRINTS" id="PR00619">
    <property type="entry name" value="GATAZNFINGER"/>
</dbReference>
<dbReference type="GO" id="GO:0000981">
    <property type="term" value="F:DNA-binding transcription factor activity, RNA polymerase II-specific"/>
    <property type="evidence" value="ECO:0007669"/>
    <property type="project" value="TreeGrafter"/>
</dbReference>
<accession>A0A0C3M137</accession>
<dbReference type="AlphaFoldDB" id="A0A0C3M137"/>
<name>A0A0C3M137_9AGAM</name>
<proteinExistence type="predicted"/>
<feature type="compositionally biased region" description="Low complexity" evidence="9">
    <location>
        <begin position="499"/>
        <end position="508"/>
    </location>
</feature>
<dbReference type="Pfam" id="PF00320">
    <property type="entry name" value="GATA"/>
    <property type="match status" value="2"/>
</dbReference>